<evidence type="ECO:0000313" key="2">
    <source>
        <dbReference type="Proteomes" id="UP000007875"/>
    </source>
</evidence>
<dbReference type="OMA" id="YSERHDA"/>
<sequence length="170" mass="19276">MATMNCIPAPLHGQEFLASSHYKISHDDRFISDALKSTFHKDYVPPIVNLKPEAALPPKPSEFMHRDVEKISTKVSETCQAFPAKKSVHDDPRDKYSSLYRTNFKLDSDSRIDTFSTTHERYYKPTPQGSLPALSNLGSRWMRSNFPQGDKEKADEPISNYRGCIPIGTI</sequence>
<dbReference type="PANTHER" id="PTHR34828">
    <property type="entry name" value="TESTIS-EXPRESSED PROTEIN 45"/>
    <property type="match status" value="1"/>
</dbReference>
<keyword evidence="2" id="KW-1185">Reference proteome</keyword>
<dbReference type="PANTHER" id="PTHR34828:SF1">
    <property type="entry name" value="TESTIS-EXPRESSED PROTEIN 45"/>
    <property type="match status" value="1"/>
</dbReference>
<protein>
    <submittedName>
        <fullName evidence="1">Uncharacterized protein</fullName>
    </submittedName>
</protein>
<accession>H2Z8W0</accession>
<evidence type="ECO:0000313" key="1">
    <source>
        <dbReference type="Ensembl" id="ENSCSAVP00000014025.1"/>
    </source>
</evidence>
<organism evidence="1 2">
    <name type="scientific">Ciona savignyi</name>
    <name type="common">Pacific transparent sea squirt</name>
    <dbReference type="NCBI Taxonomy" id="51511"/>
    <lineage>
        <taxon>Eukaryota</taxon>
        <taxon>Metazoa</taxon>
        <taxon>Chordata</taxon>
        <taxon>Tunicata</taxon>
        <taxon>Ascidiacea</taxon>
        <taxon>Phlebobranchia</taxon>
        <taxon>Cionidae</taxon>
        <taxon>Ciona</taxon>
    </lineage>
</organism>
<reference evidence="2" key="1">
    <citation type="submission" date="2003-08" db="EMBL/GenBank/DDBJ databases">
        <authorList>
            <person name="Birren B."/>
            <person name="Nusbaum C."/>
            <person name="Abebe A."/>
            <person name="Abouelleil A."/>
            <person name="Adekoya E."/>
            <person name="Ait-zahra M."/>
            <person name="Allen N."/>
            <person name="Allen T."/>
            <person name="An P."/>
            <person name="Anderson M."/>
            <person name="Anderson S."/>
            <person name="Arachchi H."/>
            <person name="Armbruster J."/>
            <person name="Bachantsang P."/>
            <person name="Baldwin J."/>
            <person name="Barry A."/>
            <person name="Bayul T."/>
            <person name="Blitshsteyn B."/>
            <person name="Bloom T."/>
            <person name="Blye J."/>
            <person name="Boguslavskiy L."/>
            <person name="Borowsky M."/>
            <person name="Boukhgalter B."/>
            <person name="Brunache A."/>
            <person name="Butler J."/>
            <person name="Calixte N."/>
            <person name="Calvo S."/>
            <person name="Camarata J."/>
            <person name="Campo K."/>
            <person name="Chang J."/>
            <person name="Cheshatsang Y."/>
            <person name="Citroen M."/>
            <person name="Collymore A."/>
            <person name="Considine T."/>
            <person name="Cook A."/>
            <person name="Cooke P."/>
            <person name="Corum B."/>
            <person name="Cuomo C."/>
            <person name="David R."/>
            <person name="Dawoe T."/>
            <person name="Degray S."/>
            <person name="Dodge S."/>
            <person name="Dooley K."/>
            <person name="Dorje P."/>
            <person name="Dorjee K."/>
            <person name="Dorris L."/>
            <person name="Duffey N."/>
            <person name="Dupes A."/>
            <person name="Elkins T."/>
            <person name="Engels R."/>
            <person name="Erickson J."/>
            <person name="Farina A."/>
            <person name="Faro S."/>
            <person name="Ferreira P."/>
            <person name="Fischer H."/>
            <person name="Fitzgerald M."/>
            <person name="Foley K."/>
            <person name="Gage D."/>
            <person name="Galagan J."/>
            <person name="Gearin G."/>
            <person name="Gnerre S."/>
            <person name="Gnirke A."/>
            <person name="Goyette A."/>
            <person name="Graham J."/>
            <person name="Grandbois E."/>
            <person name="Gyaltsen K."/>
            <person name="Hafez N."/>
            <person name="Hagopian D."/>
            <person name="Hagos B."/>
            <person name="Hall J."/>
            <person name="Hatcher B."/>
            <person name="Heller A."/>
            <person name="Higgins H."/>
            <person name="Honan T."/>
            <person name="Horn A."/>
            <person name="Houde N."/>
            <person name="Hughes L."/>
            <person name="Hulme W."/>
            <person name="Husby E."/>
            <person name="Iliev I."/>
            <person name="Jaffe D."/>
            <person name="Jones C."/>
            <person name="Kamal M."/>
            <person name="Kamat A."/>
            <person name="Kamvysselis M."/>
            <person name="Karlsson E."/>
            <person name="Kells C."/>
            <person name="Kieu A."/>
            <person name="Kisner P."/>
            <person name="Kodira C."/>
            <person name="Kulbokas E."/>
            <person name="Labutti K."/>
            <person name="Lama D."/>
            <person name="Landers T."/>
            <person name="Leger J."/>
            <person name="Levine S."/>
            <person name="Lewis D."/>
            <person name="Lewis T."/>
            <person name="Lindblad-toh K."/>
            <person name="Liu X."/>
            <person name="Lokyitsang T."/>
            <person name="Lokyitsang Y."/>
            <person name="Lucien O."/>
            <person name="Lui A."/>
            <person name="Ma L.J."/>
            <person name="Mabbitt R."/>
            <person name="Macdonald J."/>
            <person name="Maclean C."/>
            <person name="Major J."/>
            <person name="Manning J."/>
            <person name="Marabella R."/>
            <person name="Maru K."/>
            <person name="Matthews C."/>
            <person name="Mauceli E."/>
            <person name="Mccarthy M."/>
            <person name="Mcdonough S."/>
            <person name="Mcghee T."/>
            <person name="Meldrim J."/>
            <person name="Meneus L."/>
            <person name="Mesirov J."/>
            <person name="Mihalev A."/>
            <person name="Mihova T."/>
            <person name="Mikkelsen T."/>
            <person name="Mlenga V."/>
            <person name="Moru K."/>
            <person name="Mozes J."/>
            <person name="Mulrain L."/>
            <person name="Munson G."/>
            <person name="Naylor J."/>
            <person name="Newes C."/>
            <person name="Nguyen C."/>
            <person name="Nguyen N."/>
            <person name="Nguyen T."/>
            <person name="Nicol R."/>
            <person name="Nielsen C."/>
            <person name="Nizzari M."/>
            <person name="Norbu C."/>
            <person name="Norbu N."/>
            <person name="O'donnell P."/>
            <person name="Okoawo O."/>
            <person name="O'leary S."/>
            <person name="Omotosho B."/>
            <person name="O'neill K."/>
            <person name="Osman S."/>
            <person name="Parker S."/>
            <person name="Perrin D."/>
            <person name="Phunkhang P."/>
            <person name="Piqani B."/>
            <person name="Purcell S."/>
            <person name="Rachupka T."/>
            <person name="Ramasamy U."/>
            <person name="Rameau R."/>
            <person name="Ray V."/>
            <person name="Raymond C."/>
            <person name="Retta R."/>
            <person name="Richardson S."/>
            <person name="Rise C."/>
            <person name="Rodriguez J."/>
            <person name="Rogers J."/>
            <person name="Rogov P."/>
            <person name="Rutman M."/>
            <person name="Schupbach R."/>
            <person name="Seaman C."/>
            <person name="Settipalli S."/>
            <person name="Sharpe T."/>
            <person name="Sheridan J."/>
            <person name="Sherpa N."/>
            <person name="Shi J."/>
            <person name="Smirnov S."/>
            <person name="Smith C."/>
            <person name="Sougnez C."/>
            <person name="Spencer B."/>
            <person name="Stalker J."/>
            <person name="Stange-thomann N."/>
            <person name="Stavropoulos S."/>
            <person name="Stetson K."/>
            <person name="Stone C."/>
            <person name="Stone S."/>
            <person name="Stubbs M."/>
            <person name="Talamas J."/>
            <person name="Tchuinga P."/>
            <person name="Tenzing P."/>
            <person name="Tesfaye S."/>
            <person name="Theodore J."/>
            <person name="Thoulutsang Y."/>
            <person name="Topham K."/>
            <person name="Towey S."/>
            <person name="Tsamla T."/>
            <person name="Tsomo N."/>
            <person name="Vallee D."/>
            <person name="Vassiliev H."/>
            <person name="Venkataraman V."/>
            <person name="Vinson J."/>
            <person name="Vo A."/>
            <person name="Wade C."/>
            <person name="Wang S."/>
            <person name="Wangchuk T."/>
            <person name="Wangdi T."/>
            <person name="Whittaker C."/>
            <person name="Wilkinson J."/>
            <person name="Wu Y."/>
            <person name="Wyman D."/>
            <person name="Yadav S."/>
            <person name="Yang S."/>
            <person name="Yang X."/>
            <person name="Yeager S."/>
            <person name="Yee E."/>
            <person name="Young G."/>
            <person name="Zainoun J."/>
            <person name="Zembeck L."/>
            <person name="Zimmer A."/>
            <person name="Zody M."/>
            <person name="Lander E."/>
        </authorList>
    </citation>
    <scope>NUCLEOTIDE SEQUENCE [LARGE SCALE GENOMIC DNA]</scope>
</reference>
<reference evidence="1" key="3">
    <citation type="submission" date="2025-09" db="UniProtKB">
        <authorList>
            <consortium name="Ensembl"/>
        </authorList>
    </citation>
    <scope>IDENTIFICATION</scope>
</reference>
<dbReference type="InterPro" id="IPR028001">
    <property type="entry name" value="SAXO5"/>
</dbReference>
<proteinExistence type="predicted"/>
<reference evidence="1" key="2">
    <citation type="submission" date="2025-08" db="UniProtKB">
        <authorList>
            <consortium name="Ensembl"/>
        </authorList>
    </citation>
    <scope>IDENTIFICATION</scope>
</reference>
<name>H2Z8W0_CIOSA</name>
<dbReference type="Ensembl" id="ENSCSAVT00000014186.1">
    <property type="protein sequence ID" value="ENSCSAVP00000014025.1"/>
    <property type="gene ID" value="ENSCSAVG00000008226.1"/>
</dbReference>
<dbReference type="HOGENOM" id="CLU_1570093_0_0_1"/>
<dbReference type="AlphaFoldDB" id="H2Z8W0"/>
<dbReference type="Proteomes" id="UP000007875">
    <property type="component" value="Unassembled WGS sequence"/>
</dbReference>